<gene>
    <name evidence="1" type="ORF">M878_25750</name>
</gene>
<evidence type="ECO:0000313" key="1">
    <source>
        <dbReference type="EMBL" id="EST27405.1"/>
    </source>
</evidence>
<dbReference type="Proteomes" id="UP000017984">
    <property type="component" value="Chromosome"/>
</dbReference>
<dbReference type="HOGENOM" id="CLU_1509808_0_0_11"/>
<keyword evidence="2" id="KW-1185">Reference proteome</keyword>
<comment type="caution">
    <text evidence="1">The sequence shown here is derived from an EMBL/GenBank/DDBJ whole genome shotgun (WGS) entry which is preliminary data.</text>
</comment>
<organism evidence="1 2">
    <name type="scientific">Streptomyces roseochromogenus subsp. oscitans DS 12.976</name>
    <dbReference type="NCBI Taxonomy" id="1352936"/>
    <lineage>
        <taxon>Bacteria</taxon>
        <taxon>Bacillati</taxon>
        <taxon>Actinomycetota</taxon>
        <taxon>Actinomycetes</taxon>
        <taxon>Kitasatosporales</taxon>
        <taxon>Streptomycetaceae</taxon>
        <taxon>Streptomyces</taxon>
    </lineage>
</organism>
<name>V6K5D6_STRRC</name>
<dbReference type="EMBL" id="AWQX01000214">
    <property type="protein sequence ID" value="EST27405.1"/>
    <property type="molecule type" value="Genomic_DNA"/>
</dbReference>
<dbReference type="AlphaFoldDB" id="V6K5D6"/>
<protein>
    <submittedName>
        <fullName evidence="1">Uncharacterized protein</fullName>
    </submittedName>
</protein>
<sequence>MAAWVRKDEAPELVVDRLMSQLVVVDAAGALIDDRTCRVGLRSTFERLDNEHGVLLTMRSETPAPVELFPALLHCWMWWWRKQVEALSDRPEMPSPPERTANADAFAVQLAQWLERAKEMQQRQPAPNWKVPLPPERLDLVEDGRRFVVRLEDFELTSWPDAPQRDRGDLYFGDTPYF</sequence>
<evidence type="ECO:0000313" key="2">
    <source>
        <dbReference type="Proteomes" id="UP000017984"/>
    </source>
</evidence>
<accession>V6K5D6</accession>
<proteinExistence type="predicted"/>
<dbReference type="PATRIC" id="fig|1352936.5.peg.5371"/>
<reference evidence="1 2" key="1">
    <citation type="journal article" date="2014" name="Genome Announc.">
        <title>Draft Genome Sequence of Streptomyces roseochromogenes subsp. oscitans DS 12.976, Producer of the Aminocoumarin Antibiotic Clorobiocin.</title>
        <authorList>
            <person name="Ruckert C."/>
            <person name="Kalinowski J."/>
            <person name="Heide L."/>
            <person name="Apel A.K."/>
        </authorList>
    </citation>
    <scope>NUCLEOTIDE SEQUENCE [LARGE SCALE GENOMIC DNA]</scope>
    <source>
        <strain evidence="1 2">DS 12.976</strain>
    </source>
</reference>